<dbReference type="AlphaFoldDB" id="A0A1G8THZ2"/>
<accession>A0A1G8THZ2</accession>
<evidence type="ECO:0000259" key="2">
    <source>
        <dbReference type="Pfam" id="PF13683"/>
    </source>
</evidence>
<dbReference type="EMBL" id="FNEB01000023">
    <property type="protein sequence ID" value="SDJ41138.1"/>
    <property type="molecule type" value="Genomic_DNA"/>
</dbReference>
<dbReference type="InterPro" id="IPR001584">
    <property type="entry name" value="Integrase_cat-core"/>
</dbReference>
<evidence type="ECO:0000313" key="3">
    <source>
        <dbReference type="EMBL" id="SDJ41138.1"/>
    </source>
</evidence>
<organism evidence="3 4">
    <name type="scientific">Lutimaribacter saemankumensis</name>
    <dbReference type="NCBI Taxonomy" id="490829"/>
    <lineage>
        <taxon>Bacteria</taxon>
        <taxon>Pseudomonadati</taxon>
        <taxon>Pseudomonadota</taxon>
        <taxon>Alphaproteobacteria</taxon>
        <taxon>Rhodobacterales</taxon>
        <taxon>Roseobacteraceae</taxon>
        <taxon>Lutimaribacter</taxon>
    </lineage>
</organism>
<evidence type="ECO:0000256" key="1">
    <source>
        <dbReference type="SAM" id="MobiDB-lite"/>
    </source>
</evidence>
<name>A0A1G8THZ2_9RHOB</name>
<dbReference type="Proteomes" id="UP000199340">
    <property type="component" value="Unassembled WGS sequence"/>
</dbReference>
<dbReference type="OrthoDB" id="9813285at2"/>
<dbReference type="Pfam" id="PF13683">
    <property type="entry name" value="rve_3"/>
    <property type="match status" value="1"/>
</dbReference>
<gene>
    <name evidence="3" type="ORF">SAMN05421850_12310</name>
</gene>
<feature type="non-terminal residue" evidence="3">
    <location>
        <position position="1"/>
    </location>
</feature>
<protein>
    <submittedName>
        <fullName evidence="3">Integrase core domain-containing protein</fullName>
    </submittedName>
</protein>
<proteinExistence type="predicted"/>
<reference evidence="3 4" key="1">
    <citation type="submission" date="2016-10" db="EMBL/GenBank/DDBJ databases">
        <authorList>
            <person name="de Groot N.N."/>
        </authorList>
    </citation>
    <scope>NUCLEOTIDE SEQUENCE [LARGE SCALE GENOMIC DNA]</scope>
    <source>
        <strain evidence="3 4">DSM 28010</strain>
    </source>
</reference>
<feature type="region of interest" description="Disordered" evidence="1">
    <location>
        <begin position="23"/>
        <end position="48"/>
    </location>
</feature>
<dbReference type="RefSeq" id="WP_139170589.1">
    <property type="nucleotide sequence ID" value="NZ_FNEB01000023.1"/>
</dbReference>
<feature type="domain" description="Integrase catalytic" evidence="2">
    <location>
        <begin position="2"/>
        <end position="33"/>
    </location>
</feature>
<dbReference type="GO" id="GO:0015074">
    <property type="term" value="P:DNA integration"/>
    <property type="evidence" value="ECO:0007669"/>
    <property type="project" value="InterPro"/>
</dbReference>
<evidence type="ECO:0000313" key="4">
    <source>
        <dbReference type="Proteomes" id="UP000199340"/>
    </source>
</evidence>
<keyword evidence="4" id="KW-1185">Reference proteome</keyword>
<sequence>IFYSLREAQILIEQWRKHYNTKRPHSALGYRPPAPETIIPMETSPIMH</sequence>